<name>A0A1Y3B2T6_EURMA</name>
<feature type="non-terminal residue" evidence="2">
    <location>
        <position position="109"/>
    </location>
</feature>
<evidence type="ECO:0000313" key="2">
    <source>
        <dbReference type="EMBL" id="OTF73936.1"/>
    </source>
</evidence>
<dbReference type="PROSITE" id="PS50106">
    <property type="entry name" value="PDZ"/>
    <property type="match status" value="1"/>
</dbReference>
<evidence type="ECO:0000313" key="3">
    <source>
        <dbReference type="Proteomes" id="UP000194236"/>
    </source>
</evidence>
<dbReference type="EMBL" id="MUJZ01049369">
    <property type="protein sequence ID" value="OTF73936.1"/>
    <property type="molecule type" value="Genomic_DNA"/>
</dbReference>
<protein>
    <submittedName>
        <fullName evidence="2">Nitric oxide synthase-like protein</fullName>
    </submittedName>
</protein>
<dbReference type="InterPro" id="IPR001478">
    <property type="entry name" value="PDZ"/>
</dbReference>
<accession>A0A1Y3B2T6</accession>
<dbReference type="AlphaFoldDB" id="A0A1Y3B2T6"/>
<sequence length="109" mass="12134">MTSIDQDSSVMRLRLKRLPNELDKGFGFGINIQDRGTPPVLQISSIENDCEAQKSGLIRDGDIILRINNIDISKCTYDEAIQTLASAPINEYASFIVRAPFGYVTRLVT</sequence>
<dbReference type="Proteomes" id="UP000194236">
    <property type="component" value="Unassembled WGS sequence"/>
</dbReference>
<feature type="domain" description="PDZ" evidence="1">
    <location>
        <begin position="12"/>
        <end position="88"/>
    </location>
</feature>
<dbReference type="Pfam" id="PF00595">
    <property type="entry name" value="PDZ"/>
    <property type="match status" value="1"/>
</dbReference>
<gene>
    <name evidence="2" type="ORF">BLA29_006363</name>
</gene>
<dbReference type="SMART" id="SM00228">
    <property type="entry name" value="PDZ"/>
    <property type="match status" value="1"/>
</dbReference>
<evidence type="ECO:0000259" key="1">
    <source>
        <dbReference type="PROSITE" id="PS50106"/>
    </source>
</evidence>
<dbReference type="InterPro" id="IPR036034">
    <property type="entry name" value="PDZ_sf"/>
</dbReference>
<comment type="caution">
    <text evidence="2">The sequence shown here is derived from an EMBL/GenBank/DDBJ whole genome shotgun (WGS) entry which is preliminary data.</text>
</comment>
<dbReference type="SUPFAM" id="SSF50156">
    <property type="entry name" value="PDZ domain-like"/>
    <property type="match status" value="1"/>
</dbReference>
<dbReference type="Gene3D" id="2.30.42.10">
    <property type="match status" value="1"/>
</dbReference>
<dbReference type="OrthoDB" id="165498at2759"/>
<organism evidence="2 3">
    <name type="scientific">Euroglyphus maynei</name>
    <name type="common">Mayne's house dust mite</name>
    <dbReference type="NCBI Taxonomy" id="6958"/>
    <lineage>
        <taxon>Eukaryota</taxon>
        <taxon>Metazoa</taxon>
        <taxon>Ecdysozoa</taxon>
        <taxon>Arthropoda</taxon>
        <taxon>Chelicerata</taxon>
        <taxon>Arachnida</taxon>
        <taxon>Acari</taxon>
        <taxon>Acariformes</taxon>
        <taxon>Sarcoptiformes</taxon>
        <taxon>Astigmata</taxon>
        <taxon>Psoroptidia</taxon>
        <taxon>Analgoidea</taxon>
        <taxon>Pyroglyphidae</taxon>
        <taxon>Pyroglyphinae</taxon>
        <taxon>Euroglyphus</taxon>
    </lineage>
</organism>
<reference evidence="2 3" key="1">
    <citation type="submission" date="2017-03" db="EMBL/GenBank/DDBJ databases">
        <title>Genome Survey of Euroglyphus maynei.</title>
        <authorList>
            <person name="Arlian L.G."/>
            <person name="Morgan M.S."/>
            <person name="Rider S.D."/>
        </authorList>
    </citation>
    <scope>NUCLEOTIDE SEQUENCE [LARGE SCALE GENOMIC DNA]</scope>
    <source>
        <strain evidence="2">Arlian Lab</strain>
        <tissue evidence="2">Whole body</tissue>
    </source>
</reference>
<proteinExistence type="predicted"/>
<keyword evidence="3" id="KW-1185">Reference proteome</keyword>